<feature type="domain" description="Reverse transcriptase" evidence="11">
    <location>
        <begin position="1"/>
        <end position="253"/>
    </location>
</feature>
<comment type="caution">
    <text evidence="12">The sequence shown here is derived from an EMBL/GenBank/DDBJ whole genome shotgun (WGS) entry which is preliminary data.</text>
</comment>
<keyword evidence="5" id="KW-0460">Magnesium</keyword>
<reference evidence="12" key="2">
    <citation type="submission" date="2017-11" db="EMBL/GenBank/DDBJ databases">
        <authorList>
            <person name="Das S.K."/>
        </authorList>
    </citation>
    <scope>NUCLEOTIDE SEQUENCE</scope>
    <source>
        <strain evidence="12">S4-41</strain>
    </source>
</reference>
<evidence type="ECO:0000313" key="12">
    <source>
        <dbReference type="EMBL" id="MDH4571025.1"/>
    </source>
</evidence>
<evidence type="ECO:0000256" key="5">
    <source>
        <dbReference type="ARBA" id="ARBA00022842"/>
    </source>
</evidence>
<evidence type="ECO:0000256" key="6">
    <source>
        <dbReference type="ARBA" id="ARBA00022918"/>
    </source>
</evidence>
<evidence type="ECO:0000256" key="2">
    <source>
        <dbReference type="ARBA" id="ARBA00022679"/>
    </source>
</evidence>
<dbReference type="EC" id="2.7.7.49" evidence="1"/>
<dbReference type="SUPFAM" id="SSF52200">
    <property type="entry name" value="Toll/Interleukin receptor TIR domain"/>
    <property type="match status" value="1"/>
</dbReference>
<dbReference type="SUPFAM" id="SSF56672">
    <property type="entry name" value="DNA/RNA polymerases"/>
    <property type="match status" value="1"/>
</dbReference>
<dbReference type="PRINTS" id="PR00866">
    <property type="entry name" value="RNADNAPOLMS"/>
</dbReference>
<evidence type="ECO:0000259" key="10">
    <source>
        <dbReference type="PROSITE" id="PS50104"/>
    </source>
</evidence>
<keyword evidence="3" id="KW-0548">Nucleotidyltransferase</keyword>
<dbReference type="InterPro" id="IPR035897">
    <property type="entry name" value="Toll_tir_struct_dom_sf"/>
</dbReference>
<feature type="domain" description="TIR" evidence="10">
    <location>
        <begin position="353"/>
        <end position="487"/>
    </location>
</feature>
<dbReference type="EMBL" id="PGFS01000001">
    <property type="protein sequence ID" value="MDH4571025.1"/>
    <property type="molecule type" value="Genomic_DNA"/>
</dbReference>
<evidence type="ECO:0000256" key="3">
    <source>
        <dbReference type="ARBA" id="ARBA00022695"/>
    </source>
</evidence>
<sequence length="488" mass="55359">MKLIEKEENPLRDIKSIDDLLSVLNIEKGKLFYVLYEVGVDKRYKKFSIPKKRGGERPISAPTKGLRLAQYRLFKLLTDNIEFKQCATGFVSKRGIIKNAKVHKGTKWILNVDIEDFFGTINFGRVRGVFMSSPFDMPKQVATLIAKICTFNNALPQGAPTSPVISNIIASSLDNKLLRLSKQYRLRYTRYADDITLSGFGQPPQDIAKIVEQKTVLSEKLVAAFTKSGFKVNESKTRLQKKVVRQEVTGLVINSKVNVPVEFKKSLRAAIHQWCDNPEEAERKFLASTGKIKEGEEVTQGGQILKRNIYGRLSYLAQAKGNEDPTYIKLAMKMGRADPEPPKFLRRIMEKYHEYQVFICHASEDKTKIASPLYEALEEREISTFIDNKVIEWGDSLVDTINHALYKAKLVVAVVSENSLGKSWPQKEINAVLASEIQGESKLLVLVDGDGQELLGRLFLLQDKLYRQWEDNPDELADEIARIAMKIQ</sequence>
<dbReference type="Pfam" id="PF13676">
    <property type="entry name" value="TIR_2"/>
    <property type="match status" value="1"/>
</dbReference>
<keyword evidence="6" id="KW-0695">RNA-directed DNA polymerase</keyword>
<evidence type="ECO:0000256" key="9">
    <source>
        <dbReference type="ARBA" id="ARBA00048173"/>
    </source>
</evidence>
<dbReference type="Pfam" id="PF00078">
    <property type="entry name" value="RVT_1"/>
    <property type="match status" value="1"/>
</dbReference>
<dbReference type="Gene3D" id="3.40.50.10140">
    <property type="entry name" value="Toll/interleukin-1 receptor homology (TIR) domain"/>
    <property type="match status" value="1"/>
</dbReference>
<evidence type="ECO:0000259" key="11">
    <source>
        <dbReference type="PROSITE" id="PS50878"/>
    </source>
</evidence>
<dbReference type="PANTHER" id="PTHR34047:SF7">
    <property type="entry name" value="RNA-DIRECTED DNA POLYMERASE"/>
    <property type="match status" value="1"/>
</dbReference>
<dbReference type="InterPro" id="IPR043502">
    <property type="entry name" value="DNA/RNA_pol_sf"/>
</dbReference>
<protein>
    <recommendedName>
        <fullName evidence="1">RNA-directed DNA polymerase</fullName>
        <ecNumber evidence="1">2.7.7.49</ecNumber>
    </recommendedName>
</protein>
<comment type="catalytic activity">
    <reaction evidence="9">
        <text>DNA(n) + a 2'-deoxyribonucleoside 5'-triphosphate = DNA(n+1) + diphosphate</text>
        <dbReference type="Rhea" id="RHEA:22508"/>
        <dbReference type="Rhea" id="RHEA-COMP:17339"/>
        <dbReference type="Rhea" id="RHEA-COMP:17340"/>
        <dbReference type="ChEBI" id="CHEBI:33019"/>
        <dbReference type="ChEBI" id="CHEBI:61560"/>
        <dbReference type="ChEBI" id="CHEBI:173112"/>
        <dbReference type="EC" id="2.7.7.49"/>
    </reaction>
</comment>
<keyword evidence="4" id="KW-0479">Metal-binding</keyword>
<dbReference type="SMART" id="SM00255">
    <property type="entry name" value="TIR"/>
    <property type="match status" value="1"/>
</dbReference>
<dbReference type="CDD" id="cd03487">
    <property type="entry name" value="RT_Bac_retron_II"/>
    <property type="match status" value="1"/>
</dbReference>
<keyword evidence="7" id="KW-0051">Antiviral defense</keyword>
<evidence type="ECO:0000256" key="4">
    <source>
        <dbReference type="ARBA" id="ARBA00022723"/>
    </source>
</evidence>
<dbReference type="InterPro" id="IPR000157">
    <property type="entry name" value="TIR_dom"/>
</dbReference>
<dbReference type="PANTHER" id="PTHR34047">
    <property type="entry name" value="NUCLEAR INTRON MATURASE 1, MITOCHONDRIAL-RELATED"/>
    <property type="match status" value="1"/>
</dbReference>
<comment type="similarity">
    <text evidence="8">Belongs to the bacterial reverse transcriptase family.</text>
</comment>
<accession>A0ABT6I112</accession>
<reference evidence="12" key="1">
    <citation type="journal article" date="2015" name="Antonie Van Leeuwenhoek">
        <title>Comparative 16S rRNA signatures and multilocus sequence analysis for the genus Salinicola and description of Salinicola acroporae sp. nov., isolated from coral Acropora digitifera.</title>
        <authorList>
            <person name="Lepcha R.T."/>
            <person name="Poddar A."/>
            <person name="Schumann P."/>
            <person name="Das S.K."/>
        </authorList>
    </citation>
    <scope>NUCLEOTIDE SEQUENCE</scope>
    <source>
        <strain evidence="12">S4-41</strain>
    </source>
</reference>
<organism evidence="12 13">
    <name type="scientific">Salinicola acroporae</name>
    <dbReference type="NCBI Taxonomy" id="1541440"/>
    <lineage>
        <taxon>Bacteria</taxon>
        <taxon>Pseudomonadati</taxon>
        <taxon>Pseudomonadota</taxon>
        <taxon>Gammaproteobacteria</taxon>
        <taxon>Oceanospirillales</taxon>
        <taxon>Halomonadaceae</taxon>
        <taxon>Salinicola</taxon>
    </lineage>
</organism>
<keyword evidence="13" id="KW-1185">Reference proteome</keyword>
<dbReference type="RefSeq" id="WP_110715048.1">
    <property type="nucleotide sequence ID" value="NZ_PGFS01000001.1"/>
</dbReference>
<dbReference type="Proteomes" id="UP001162135">
    <property type="component" value="Unassembled WGS sequence"/>
</dbReference>
<dbReference type="InterPro" id="IPR049976">
    <property type="entry name" value="Retron_TIR_antiphage"/>
</dbReference>
<evidence type="ECO:0000313" key="13">
    <source>
        <dbReference type="Proteomes" id="UP001162135"/>
    </source>
</evidence>
<name>A0ABT6I112_9GAMM</name>
<dbReference type="InterPro" id="IPR051083">
    <property type="entry name" value="GrpII_Intron_Splice-Mob/Def"/>
</dbReference>
<evidence type="ECO:0000256" key="7">
    <source>
        <dbReference type="ARBA" id="ARBA00023118"/>
    </source>
</evidence>
<evidence type="ECO:0000256" key="1">
    <source>
        <dbReference type="ARBA" id="ARBA00012493"/>
    </source>
</evidence>
<dbReference type="InterPro" id="IPR000123">
    <property type="entry name" value="Reverse_transcriptase_msDNA"/>
</dbReference>
<keyword evidence="2" id="KW-0808">Transferase</keyword>
<dbReference type="PROSITE" id="PS50104">
    <property type="entry name" value="TIR"/>
    <property type="match status" value="1"/>
</dbReference>
<evidence type="ECO:0000256" key="8">
    <source>
        <dbReference type="ARBA" id="ARBA00034120"/>
    </source>
</evidence>
<gene>
    <name evidence="12" type="ORF">CUR86_00130</name>
</gene>
<dbReference type="InterPro" id="IPR000477">
    <property type="entry name" value="RT_dom"/>
</dbReference>
<dbReference type="NCBIfam" id="NF042941">
    <property type="entry name" value="Retron_TIR_antiphage"/>
    <property type="match status" value="1"/>
</dbReference>
<dbReference type="PROSITE" id="PS50878">
    <property type="entry name" value="RT_POL"/>
    <property type="match status" value="1"/>
</dbReference>
<proteinExistence type="inferred from homology"/>